<sequence length="299" mass="35049">MKPPSYYEVRVKYLKKALEHTNNILKAREEDQAKYGCSLMADGWTDIKHRSLINFLVNSPNGTKFIWSVDAPSYSHMAHFIDLMFEDFFKIPNLKKTYEEAVMINGYIYNRSSLLDMLQDFIAKRDMVRLAKIRFATCILTLKRFHTKKANLRKMFTSEKWTKSKWDIQLDRPLHATGYYLNPEFYYSNPSVEQDKEDDDEENARVYEDDDLAWGDVARASGVDEDAYAFHPRLLNELKNTTSKASSSKTTKRASTFSKPTIKRFHRIEEKEEEKEVNFDYTDEEDLDCSSRAVTGRIN</sequence>
<feature type="region of interest" description="Disordered" evidence="1">
    <location>
        <begin position="263"/>
        <end position="299"/>
    </location>
</feature>
<evidence type="ECO:0000259" key="2">
    <source>
        <dbReference type="Pfam" id="PF04937"/>
    </source>
</evidence>
<dbReference type="EMBL" id="JACGWM010000003">
    <property type="protein sequence ID" value="KAL0383082.1"/>
    <property type="molecule type" value="Genomic_DNA"/>
</dbReference>
<feature type="domain" description="DUF659" evidence="2">
    <location>
        <begin position="4"/>
        <end position="80"/>
    </location>
</feature>
<evidence type="ECO:0000256" key="1">
    <source>
        <dbReference type="SAM" id="MobiDB-lite"/>
    </source>
</evidence>
<gene>
    <name evidence="3" type="ORF">Scaly_0595500</name>
</gene>
<reference evidence="3" key="2">
    <citation type="journal article" date="2024" name="Plant">
        <title>Genomic evolution and insights into agronomic trait innovations of Sesamum species.</title>
        <authorList>
            <person name="Miao H."/>
            <person name="Wang L."/>
            <person name="Qu L."/>
            <person name="Liu H."/>
            <person name="Sun Y."/>
            <person name="Le M."/>
            <person name="Wang Q."/>
            <person name="Wei S."/>
            <person name="Zheng Y."/>
            <person name="Lin W."/>
            <person name="Duan Y."/>
            <person name="Cao H."/>
            <person name="Xiong S."/>
            <person name="Wang X."/>
            <person name="Wei L."/>
            <person name="Li C."/>
            <person name="Ma Q."/>
            <person name="Ju M."/>
            <person name="Zhao R."/>
            <person name="Li G."/>
            <person name="Mu C."/>
            <person name="Tian Q."/>
            <person name="Mei H."/>
            <person name="Zhang T."/>
            <person name="Gao T."/>
            <person name="Zhang H."/>
        </authorList>
    </citation>
    <scope>NUCLEOTIDE SEQUENCE</scope>
    <source>
        <strain evidence="3">KEN8</strain>
    </source>
</reference>
<dbReference type="Pfam" id="PF04937">
    <property type="entry name" value="DUF659"/>
    <property type="match status" value="1"/>
</dbReference>
<protein>
    <recommendedName>
        <fullName evidence="2">DUF659 domain-containing protein</fullName>
    </recommendedName>
</protein>
<dbReference type="PANTHER" id="PTHR32166:SF123">
    <property type="entry name" value="BED-TYPE DOMAIN-CONTAINING PROTEIN"/>
    <property type="match status" value="1"/>
</dbReference>
<reference evidence="3" key="1">
    <citation type="submission" date="2020-06" db="EMBL/GenBank/DDBJ databases">
        <authorList>
            <person name="Li T."/>
            <person name="Hu X."/>
            <person name="Zhang T."/>
            <person name="Song X."/>
            <person name="Zhang H."/>
            <person name="Dai N."/>
            <person name="Sheng W."/>
            <person name="Hou X."/>
            <person name="Wei L."/>
        </authorList>
    </citation>
    <scope>NUCLEOTIDE SEQUENCE</scope>
    <source>
        <strain evidence="3">KEN8</strain>
        <tissue evidence="3">Leaf</tissue>
    </source>
</reference>
<dbReference type="InterPro" id="IPR012337">
    <property type="entry name" value="RNaseH-like_sf"/>
</dbReference>
<evidence type="ECO:0000313" key="3">
    <source>
        <dbReference type="EMBL" id="KAL0383082.1"/>
    </source>
</evidence>
<dbReference type="SUPFAM" id="SSF53098">
    <property type="entry name" value="Ribonuclease H-like"/>
    <property type="match status" value="1"/>
</dbReference>
<name>A0AAW2RSC0_9LAMI</name>
<feature type="compositionally biased region" description="Basic and acidic residues" evidence="1">
    <location>
        <begin position="267"/>
        <end position="278"/>
    </location>
</feature>
<dbReference type="AlphaFoldDB" id="A0AAW2RSC0"/>
<feature type="compositionally biased region" description="Acidic residues" evidence="1">
    <location>
        <begin position="279"/>
        <end position="288"/>
    </location>
</feature>
<organism evidence="3">
    <name type="scientific">Sesamum calycinum</name>
    <dbReference type="NCBI Taxonomy" id="2727403"/>
    <lineage>
        <taxon>Eukaryota</taxon>
        <taxon>Viridiplantae</taxon>
        <taxon>Streptophyta</taxon>
        <taxon>Embryophyta</taxon>
        <taxon>Tracheophyta</taxon>
        <taxon>Spermatophyta</taxon>
        <taxon>Magnoliopsida</taxon>
        <taxon>eudicotyledons</taxon>
        <taxon>Gunneridae</taxon>
        <taxon>Pentapetalae</taxon>
        <taxon>asterids</taxon>
        <taxon>lamiids</taxon>
        <taxon>Lamiales</taxon>
        <taxon>Pedaliaceae</taxon>
        <taxon>Sesamum</taxon>
    </lineage>
</organism>
<accession>A0AAW2RSC0</accession>
<comment type="caution">
    <text evidence="3">The sequence shown here is derived from an EMBL/GenBank/DDBJ whole genome shotgun (WGS) entry which is preliminary data.</text>
</comment>
<proteinExistence type="predicted"/>
<dbReference type="PANTHER" id="PTHR32166">
    <property type="entry name" value="OSJNBA0013A04.12 PROTEIN"/>
    <property type="match status" value="1"/>
</dbReference>
<dbReference type="InterPro" id="IPR007021">
    <property type="entry name" value="DUF659"/>
</dbReference>